<evidence type="ECO:0000256" key="1">
    <source>
        <dbReference type="ARBA" id="ARBA00022801"/>
    </source>
</evidence>
<proteinExistence type="predicted"/>
<dbReference type="GO" id="GO:0006283">
    <property type="term" value="P:transcription-coupled nucleotide-excision repair"/>
    <property type="evidence" value="ECO:0007669"/>
    <property type="project" value="TreeGrafter"/>
</dbReference>
<protein>
    <submittedName>
        <fullName evidence="3">DNA repair and recombination protein Rhp26p</fullName>
    </submittedName>
</protein>
<dbReference type="PANTHER" id="PTHR45629:SF7">
    <property type="entry name" value="DNA EXCISION REPAIR PROTEIN ERCC-6-RELATED"/>
    <property type="match status" value="1"/>
</dbReference>
<dbReference type="SUPFAM" id="SSF52540">
    <property type="entry name" value="P-loop containing nucleoside triphosphate hydrolases"/>
    <property type="match status" value="1"/>
</dbReference>
<dbReference type="InterPro" id="IPR050496">
    <property type="entry name" value="SNF2_RAD54_helicase_repair"/>
</dbReference>
<keyword evidence="1" id="KW-0378">Hydrolase</keyword>
<dbReference type="PANTHER" id="PTHR45629">
    <property type="entry name" value="SNF2/RAD54 FAMILY MEMBER"/>
    <property type="match status" value="1"/>
</dbReference>
<dbReference type="EMBL" id="GDID01000734">
    <property type="protein sequence ID" value="JAP95872.1"/>
    <property type="molecule type" value="Transcribed_RNA"/>
</dbReference>
<dbReference type="Gene3D" id="3.40.50.300">
    <property type="entry name" value="P-loop containing nucleotide triphosphate hydrolases"/>
    <property type="match status" value="1"/>
</dbReference>
<dbReference type="GO" id="GO:0016787">
    <property type="term" value="F:hydrolase activity"/>
    <property type="evidence" value="ECO:0007669"/>
    <property type="project" value="UniProtKB-KW"/>
</dbReference>
<dbReference type="PROSITE" id="PS51194">
    <property type="entry name" value="HELICASE_CTER"/>
    <property type="match status" value="1"/>
</dbReference>
<dbReference type="CDD" id="cd18793">
    <property type="entry name" value="SF2_C_SNF"/>
    <property type="match status" value="1"/>
</dbReference>
<dbReference type="AlphaFoldDB" id="A0A146KGQ7"/>
<feature type="domain" description="Helicase C-terminal" evidence="2">
    <location>
        <begin position="1"/>
        <end position="114"/>
    </location>
</feature>
<dbReference type="Pfam" id="PF00271">
    <property type="entry name" value="Helicase_C"/>
    <property type="match status" value="1"/>
</dbReference>
<gene>
    <name evidence="3" type="ORF">TPC1_10985</name>
</gene>
<accession>A0A146KGQ7</accession>
<dbReference type="InterPro" id="IPR027417">
    <property type="entry name" value="P-loop_NTPase"/>
</dbReference>
<dbReference type="InterPro" id="IPR001650">
    <property type="entry name" value="Helicase_C-like"/>
</dbReference>
<name>A0A146KGQ7_9EUKA</name>
<dbReference type="GO" id="GO:0008094">
    <property type="term" value="F:ATP-dependent activity, acting on DNA"/>
    <property type="evidence" value="ECO:0007669"/>
    <property type="project" value="TreeGrafter"/>
</dbReference>
<organism evidence="3">
    <name type="scientific">Trepomonas sp. PC1</name>
    <dbReference type="NCBI Taxonomy" id="1076344"/>
    <lineage>
        <taxon>Eukaryota</taxon>
        <taxon>Metamonada</taxon>
        <taxon>Diplomonadida</taxon>
        <taxon>Hexamitidae</taxon>
        <taxon>Hexamitinae</taxon>
        <taxon>Trepomonas</taxon>
    </lineage>
</organism>
<evidence type="ECO:0000259" key="2">
    <source>
        <dbReference type="PROSITE" id="PS51194"/>
    </source>
</evidence>
<evidence type="ECO:0000313" key="3">
    <source>
        <dbReference type="EMBL" id="JAP95872.1"/>
    </source>
</evidence>
<dbReference type="GO" id="GO:0005634">
    <property type="term" value="C:nucleus"/>
    <property type="evidence" value="ECO:0007669"/>
    <property type="project" value="TreeGrafter"/>
</dbReference>
<sequence>MDGSTPISTRNQLVTRFQTEEDTKVFLLTAKVGGLGLNLTAANYVFLLQPHFNPAVDDQAVERSYRIGQTKEVKIYRIIAGGTIEEKVYNRQLFKKLLQEKVLQNAYSQRKFNEFVKIMSYQRQEKEIIELLQQQQIHENRGLVVSGLNETIKAKIK</sequence>
<dbReference type="InterPro" id="IPR049730">
    <property type="entry name" value="SNF2/RAD54-like_C"/>
</dbReference>
<reference evidence="3" key="1">
    <citation type="submission" date="2015-07" db="EMBL/GenBank/DDBJ databases">
        <title>Adaptation to a free-living lifestyle via gene acquisitions in the diplomonad Trepomonas sp. PC1.</title>
        <authorList>
            <person name="Xu F."/>
            <person name="Jerlstrom-Hultqvist J."/>
            <person name="Kolisko M."/>
            <person name="Simpson A.G.B."/>
            <person name="Roger A.J."/>
            <person name="Svard S.G."/>
            <person name="Andersson J.O."/>
        </authorList>
    </citation>
    <scope>NUCLEOTIDE SEQUENCE</scope>
    <source>
        <strain evidence="3">PC1</strain>
    </source>
</reference>